<protein>
    <submittedName>
        <fullName evidence="1">Uncharacterized protein</fullName>
    </submittedName>
</protein>
<dbReference type="STRING" id="415425.SAMN05444363_1849"/>
<proteinExistence type="predicted"/>
<accession>A0A1M6EM75</accession>
<dbReference type="RefSeq" id="WP_073310694.1">
    <property type="nucleotide sequence ID" value="NZ_FQZI01000003.1"/>
</dbReference>
<organism evidence="1 2">
    <name type="scientific">Flavobacterium terrae</name>
    <dbReference type="NCBI Taxonomy" id="415425"/>
    <lineage>
        <taxon>Bacteria</taxon>
        <taxon>Pseudomonadati</taxon>
        <taxon>Bacteroidota</taxon>
        <taxon>Flavobacteriia</taxon>
        <taxon>Flavobacteriales</taxon>
        <taxon>Flavobacteriaceae</taxon>
        <taxon>Flavobacterium</taxon>
    </lineage>
</organism>
<name>A0A1M6EM75_9FLAO</name>
<sequence length="194" mass="21519">MKKIALLLLVLSVSFSYGQKKKRSSSSKVKAKAPSGVLAKEGDASVLFNKKNDLVLVVAKDSMVLTKSKSNFAPTNVKVAPVKVKTNTFYCVTWNETVKTDTKAKKETAAVTENQLWNPATKTLLVGNTQKAVEVQEVEYLDKLKTASQTVYKKRNEGYQFTLLGNGDFTLSNKTSSTKYAYNEKSSRYEPVKK</sequence>
<keyword evidence="2" id="KW-1185">Reference proteome</keyword>
<evidence type="ECO:0000313" key="2">
    <source>
        <dbReference type="Proteomes" id="UP000184488"/>
    </source>
</evidence>
<evidence type="ECO:0000313" key="1">
    <source>
        <dbReference type="EMBL" id="SHI86591.1"/>
    </source>
</evidence>
<dbReference type="Proteomes" id="UP000184488">
    <property type="component" value="Unassembled WGS sequence"/>
</dbReference>
<dbReference type="AlphaFoldDB" id="A0A1M6EM75"/>
<gene>
    <name evidence="1" type="ORF">SAMN05444363_1849</name>
</gene>
<reference evidence="2" key="1">
    <citation type="submission" date="2016-11" db="EMBL/GenBank/DDBJ databases">
        <authorList>
            <person name="Varghese N."/>
            <person name="Submissions S."/>
        </authorList>
    </citation>
    <scope>NUCLEOTIDE SEQUENCE [LARGE SCALE GENOMIC DNA]</scope>
    <source>
        <strain evidence="2">DSM 18829</strain>
    </source>
</reference>
<dbReference type="OrthoDB" id="1363973at2"/>
<dbReference type="EMBL" id="FQZI01000003">
    <property type="protein sequence ID" value="SHI86591.1"/>
    <property type="molecule type" value="Genomic_DNA"/>
</dbReference>